<dbReference type="InterPro" id="IPR046824">
    <property type="entry name" value="Mss51-like_C"/>
</dbReference>
<organism evidence="2 3">
    <name type="scientific">Diaphorina citri</name>
    <name type="common">Asian citrus psyllid</name>
    <dbReference type="NCBI Taxonomy" id="121845"/>
    <lineage>
        <taxon>Eukaryota</taxon>
        <taxon>Metazoa</taxon>
        <taxon>Ecdysozoa</taxon>
        <taxon>Arthropoda</taxon>
        <taxon>Hexapoda</taxon>
        <taxon>Insecta</taxon>
        <taxon>Pterygota</taxon>
        <taxon>Neoptera</taxon>
        <taxon>Paraneoptera</taxon>
        <taxon>Hemiptera</taxon>
        <taxon>Sternorrhyncha</taxon>
        <taxon>Psylloidea</taxon>
        <taxon>Psyllidae</taxon>
        <taxon>Diaphorininae</taxon>
        <taxon>Diaphorina</taxon>
    </lineage>
</organism>
<dbReference type="Proteomes" id="UP000079169">
    <property type="component" value="Unplaced"/>
</dbReference>
<dbReference type="PANTHER" id="PTHR28069">
    <property type="entry name" value="GH20023P"/>
    <property type="match status" value="1"/>
</dbReference>
<sequence>MGTNVRNVEKEIILNPKCCIVCKLRSTELKTCDSCLSVNYCTEHSNLETHAFYCQQFSLLYKINKFIVDKYLTNSFGYLELISNFLEPYEFHNDMKSHELSEYTSYYRTLAHVIQCLKFSSRSLTVHVIGASEYECSPYAIYLWENIFHRINFLDTITIIFVGFQVTADQFDMRLCQGCVDSGRKMNIECYQMSYDEYIDMCHDKTNPNKTQYSDAKVNICTDLIIAYDSGFHEYENHSHNPWAKTLSYFLRTENLPIAFTAYTKEEIIRDTHMITNLAQERNVTVDFIMEGMHIDAWKKL</sequence>
<dbReference type="PaxDb" id="121845-A0A3Q0IS73"/>
<feature type="domain" description="Mitochondrial splicing suppressor 51-like C-terminal" evidence="1">
    <location>
        <begin position="109"/>
        <end position="287"/>
    </location>
</feature>
<dbReference type="AlphaFoldDB" id="A0A3Q0IS73"/>
<gene>
    <name evidence="3" type="primary">LOC113467246</name>
</gene>
<dbReference type="Pfam" id="PF20179">
    <property type="entry name" value="MSS51_C"/>
    <property type="match status" value="1"/>
</dbReference>
<name>A0A3Q0IS73_DIACI</name>
<evidence type="ECO:0000313" key="2">
    <source>
        <dbReference type="Proteomes" id="UP000079169"/>
    </source>
</evidence>
<dbReference type="RefSeq" id="XP_026679129.1">
    <property type="nucleotide sequence ID" value="XM_026823328.1"/>
</dbReference>
<dbReference type="KEGG" id="dci:113467246"/>
<dbReference type="STRING" id="121845.A0A3Q0IS73"/>
<proteinExistence type="predicted"/>
<evidence type="ECO:0000313" key="3">
    <source>
        <dbReference type="RefSeq" id="XP_026679129.1"/>
    </source>
</evidence>
<accession>A0A3Q0IS73</accession>
<protein>
    <submittedName>
        <fullName evidence="3">Uncharacterized protein LOC113467246</fullName>
    </submittedName>
</protein>
<evidence type="ECO:0000259" key="1">
    <source>
        <dbReference type="Pfam" id="PF20179"/>
    </source>
</evidence>
<keyword evidence="2" id="KW-1185">Reference proteome</keyword>
<reference evidence="3" key="1">
    <citation type="submission" date="2025-08" db="UniProtKB">
        <authorList>
            <consortium name="RefSeq"/>
        </authorList>
    </citation>
    <scope>IDENTIFICATION</scope>
</reference>
<dbReference type="GeneID" id="113467246"/>